<keyword evidence="3 5" id="KW-1133">Transmembrane helix</keyword>
<keyword evidence="2 5" id="KW-0812">Transmembrane</keyword>
<gene>
    <name evidence="6" type="ORF">GTP90_34505</name>
</gene>
<evidence type="ECO:0000256" key="2">
    <source>
        <dbReference type="ARBA" id="ARBA00022692"/>
    </source>
</evidence>
<evidence type="ECO:0000256" key="3">
    <source>
        <dbReference type="ARBA" id="ARBA00022989"/>
    </source>
</evidence>
<reference evidence="6" key="1">
    <citation type="submission" date="2019-12" db="EMBL/GenBank/DDBJ databases">
        <title>Novel species isolated from a subtropical stream in China.</title>
        <authorList>
            <person name="Lu H."/>
        </authorList>
    </citation>
    <scope>NUCLEOTIDE SEQUENCE [LARGE SCALE GENOMIC DNA]</scope>
    <source>
        <strain evidence="6">FT81W</strain>
    </source>
</reference>
<protein>
    <submittedName>
        <fullName evidence="6">DoxX family membrane protein</fullName>
    </submittedName>
</protein>
<dbReference type="AlphaFoldDB" id="A0A845H281"/>
<evidence type="ECO:0000256" key="1">
    <source>
        <dbReference type="ARBA" id="ARBA00004141"/>
    </source>
</evidence>
<dbReference type="EMBL" id="WWCX01000175">
    <property type="protein sequence ID" value="MYM98967.1"/>
    <property type="molecule type" value="Genomic_DNA"/>
</dbReference>
<feature type="transmembrane region" description="Helical" evidence="5">
    <location>
        <begin position="79"/>
        <end position="97"/>
    </location>
</feature>
<evidence type="ECO:0000313" key="7">
    <source>
        <dbReference type="Proteomes" id="UP000447355"/>
    </source>
</evidence>
<feature type="transmembrane region" description="Helical" evidence="5">
    <location>
        <begin position="51"/>
        <end position="72"/>
    </location>
</feature>
<feature type="transmembrane region" description="Helical" evidence="5">
    <location>
        <begin position="109"/>
        <end position="125"/>
    </location>
</feature>
<dbReference type="RefSeq" id="WP_161087736.1">
    <property type="nucleotide sequence ID" value="NZ_WWCX01000175.1"/>
</dbReference>
<dbReference type="GO" id="GO:0016020">
    <property type="term" value="C:membrane"/>
    <property type="evidence" value="ECO:0007669"/>
    <property type="project" value="UniProtKB-SubCell"/>
</dbReference>
<evidence type="ECO:0000313" key="6">
    <source>
        <dbReference type="EMBL" id="MYM98967.1"/>
    </source>
</evidence>
<dbReference type="Pfam" id="PF07681">
    <property type="entry name" value="DoxX"/>
    <property type="match status" value="1"/>
</dbReference>
<accession>A0A845H281</accession>
<name>A0A845H281_9BURK</name>
<comment type="caution">
    <text evidence="6">The sequence shown here is derived from an EMBL/GenBank/DDBJ whole genome shotgun (WGS) entry which is preliminary data.</text>
</comment>
<organism evidence="6 7">
    <name type="scientific">Duganella vulcania</name>
    <dbReference type="NCBI Taxonomy" id="2692166"/>
    <lineage>
        <taxon>Bacteria</taxon>
        <taxon>Pseudomonadati</taxon>
        <taxon>Pseudomonadota</taxon>
        <taxon>Betaproteobacteria</taxon>
        <taxon>Burkholderiales</taxon>
        <taxon>Oxalobacteraceae</taxon>
        <taxon>Telluria group</taxon>
        <taxon>Duganella</taxon>
    </lineage>
</organism>
<dbReference type="Proteomes" id="UP000447355">
    <property type="component" value="Unassembled WGS sequence"/>
</dbReference>
<keyword evidence="4 5" id="KW-0472">Membrane</keyword>
<sequence>MKIFARASAGTDLLRLVLCAILFTHGAYRFYEGSSPILGQILEEQGFPHGSGTWLAYAVNLTETVGTVLLALRLLTLPVCAALTVIYTTGVILFHRHNGFFVVGPGTGGWEYSALLITCLLVTAWEELKTRRGLSDQVQMR</sequence>
<evidence type="ECO:0000256" key="5">
    <source>
        <dbReference type="SAM" id="Phobius"/>
    </source>
</evidence>
<dbReference type="InterPro" id="IPR032808">
    <property type="entry name" value="DoxX"/>
</dbReference>
<comment type="subcellular location">
    <subcellularLocation>
        <location evidence="1">Membrane</location>
        <topology evidence="1">Multi-pass membrane protein</topology>
    </subcellularLocation>
</comment>
<feature type="transmembrane region" description="Helical" evidence="5">
    <location>
        <begin position="12"/>
        <end position="31"/>
    </location>
</feature>
<evidence type="ECO:0000256" key="4">
    <source>
        <dbReference type="ARBA" id="ARBA00023136"/>
    </source>
</evidence>
<proteinExistence type="predicted"/>